<feature type="compositionally biased region" description="Polar residues" evidence="1">
    <location>
        <begin position="394"/>
        <end position="404"/>
    </location>
</feature>
<feature type="region of interest" description="Disordered" evidence="1">
    <location>
        <begin position="1"/>
        <end position="44"/>
    </location>
</feature>
<evidence type="ECO:0000313" key="3">
    <source>
        <dbReference type="Proteomes" id="UP000221165"/>
    </source>
</evidence>
<feature type="compositionally biased region" description="Low complexity" evidence="1">
    <location>
        <begin position="197"/>
        <end position="225"/>
    </location>
</feature>
<name>A0A2C6KZ02_9APIC</name>
<dbReference type="GeneID" id="94428375"/>
<feature type="compositionally biased region" description="Low complexity" evidence="1">
    <location>
        <begin position="674"/>
        <end position="691"/>
    </location>
</feature>
<reference evidence="2 3" key="1">
    <citation type="journal article" date="2017" name="Int. J. Parasitol.">
        <title>The genome of the protozoan parasite Cystoisospora suis and a reverse vaccinology approach to identify vaccine candidates.</title>
        <authorList>
            <person name="Palmieri N."/>
            <person name="Shrestha A."/>
            <person name="Ruttkowski B."/>
            <person name="Beck T."/>
            <person name="Vogl C."/>
            <person name="Tomley F."/>
            <person name="Blake D.P."/>
            <person name="Joachim A."/>
        </authorList>
    </citation>
    <scope>NUCLEOTIDE SEQUENCE [LARGE SCALE GENOMIC DNA]</scope>
    <source>
        <strain evidence="2 3">Wien I</strain>
    </source>
</reference>
<feature type="compositionally biased region" description="Low complexity" evidence="1">
    <location>
        <begin position="332"/>
        <end position="353"/>
    </location>
</feature>
<feature type="compositionally biased region" description="Basic and acidic residues" evidence="1">
    <location>
        <begin position="424"/>
        <end position="433"/>
    </location>
</feature>
<feature type="region of interest" description="Disordered" evidence="1">
    <location>
        <begin position="1228"/>
        <end position="1374"/>
    </location>
</feature>
<feature type="compositionally biased region" description="Polar residues" evidence="1">
    <location>
        <begin position="487"/>
        <end position="496"/>
    </location>
</feature>
<feature type="compositionally biased region" description="Polar residues" evidence="1">
    <location>
        <begin position="603"/>
        <end position="619"/>
    </location>
</feature>
<feature type="compositionally biased region" description="Basic and acidic residues" evidence="1">
    <location>
        <begin position="1231"/>
        <end position="1250"/>
    </location>
</feature>
<protein>
    <submittedName>
        <fullName evidence="2">Uncharacterized protein</fullName>
    </submittedName>
</protein>
<keyword evidence="3" id="KW-1185">Reference proteome</keyword>
<proteinExistence type="predicted"/>
<feature type="compositionally biased region" description="Polar residues" evidence="1">
    <location>
        <begin position="782"/>
        <end position="807"/>
    </location>
</feature>
<gene>
    <name evidence="2" type="ORF">CSUI_004983</name>
</gene>
<dbReference type="VEuPathDB" id="ToxoDB:CSUI_004983"/>
<feature type="region of interest" description="Disordered" evidence="1">
    <location>
        <begin position="255"/>
        <end position="888"/>
    </location>
</feature>
<sequence length="1771" mass="178233">MPPPSVAAFLGRMGESDEPTGSRNSSSTGEGDLHSVCSVPDGDARVSGARRSVALIPPLGDTSAARSGILSEHNGGQVAEIVSGTSSSRTGPSCGIVVEGGGGAADSSSRKCGSTEACVIANSAFRGGKGDSGTAPPQNSHRSCSGGAKQAAHSPYSGKHAGAVSNGQGHGKGHSGSNSQTSKMSGNPSGERHSHSSTKQSSSFSGRDTQSSTKASSSSTSSGKKVACGFDSELSARELRKIKYYEEMFARLANEERQKQSGVSNVPSSNPSSASGASTSPGNYSGSEKGPKKHPSHARLTGDGGSGPGKLSAGSKPGDSGDSRESQLGSHSGSAVSASSGVAVQTAVAVSAVRNSVCSSGSKRKHSRVIDSTDDEGPPSSPLRVSVKRVATGKGSSSQNSVTEQPVAAVTSNPPPASGGPSDGTRRSPDKVTGRQSGDSGGGGTRGDSVLGNAHRQSQHLEARGTGPGNSSVSASTQHPHSCGARSKTSPPSSGLRSLKGGEGAEHAASKAGEGLRKKRRVAAVSPSAEAANSSSSSSSSSGTSSSDSSDSESGFGGGRMTNNRCLPKSLQRSSGPSSRSGSCLAGSGKRLPHFSKKRFHSRCTTTGSLVNGGPNSAPATEDSRRLGGDGASSTANGPVHSSGVKIGGDRRDCGGGVVAASHHSAQEGGVRKASAGSASSTPATNRHSSTSGGGGTSAGAAHSGGSSVSVTVSHVKGVASCSQRVSPDPGEKRSCSRVPAADGDSSGAFSHQSKCSRGGGNGANSEGACGKPSEKEKGSTRVLTSVDTSSSLRTKQSSAGRPSNTIKAAPLNSATGGGGLTSVEQSVSTGFTPYTAASKTPAEENHDRTIVISNSSSSGAARPVPGIKQEKDDLPVVGGHGAGPTGQQCLKESQALLTGDTESTSSSVACWTVNGSLGSPPASVHQSGGRCSGNTVSADVSHDARQSASLSAATSAMRKTAAEAEKESSSSARASNQCRMTSAGLVKRIATQEIGSVFAADTPCPPRSSSTEIESRKGEGDASIKAGNPRLSDAGVKNEGELPVSQRRGGEFQQGRRNEFGSENSHVKSRVDSAAATKRGPLSNSDGLSKATSKGVSTATGVSAVPGVAGKGAPVSSGSPSRMCGSNLDRLLCSASSTFGSASAECDPSEAPVRGSPGPPRGGEANVVEDCTETKAGASIHATASRDGGSVSDGGQDENELGSGRSAVAVGKSPGALLACSAIDTSVDSSLEKGGRRGMECLSDSERRSQLARTSPRASAGRPASRESGRSSSKEEQGGRGPERLESLGSSGGTARSGSSSPVTVTCEAGPSLSAEETSQSCSGAHRQEWSQLGGHVMKNDDSVAPTTTVADASNSRETSPRGAGPPREWELESRCSPCCSAEQAFLDDRNSSAGMENVDEGEHIVSYAPLPLLTVARAVSAQPLTNTPLPSVVAGRRGGGGAYGIARRRASPFSQSPQAAGSSQPREDAVNGNQVCRSGTARVGTVRHHQRSPESPVLTAAVPKDRWLGVGTGEQAVPSQSIGGDWKLGASASAHTSKSFLLSAVLSSESPELEHLRQKENEGKSGVQKSAADEVSGVVILANGGTPRHLSADRTAGMPIDNQGYAEACCSVVPVRDWRRLLLGREQGNWKRVNAESERCESIGDGGTKQARTGMLIPCVSQPCSGAETIKKLPLERGVSSISASGGDGFASYGAASEKRSPPLKGVGLLASVSNKPGEQETLGASGGGPVKRTGGVPEPLVLHGRWLTSLSWKAQLLRKVYNAGRPVR</sequence>
<feature type="compositionally biased region" description="Polar residues" evidence="1">
    <location>
        <begin position="19"/>
        <end position="29"/>
    </location>
</feature>
<feature type="compositionally biased region" description="Basic and acidic residues" evidence="1">
    <location>
        <begin position="1049"/>
        <end position="1072"/>
    </location>
</feature>
<feature type="compositionally biased region" description="Basic and acidic residues" evidence="1">
    <location>
        <begin position="1014"/>
        <end position="1023"/>
    </location>
</feature>
<dbReference type="RefSeq" id="XP_067922859.1">
    <property type="nucleotide sequence ID" value="XM_068065164.1"/>
</dbReference>
<feature type="compositionally biased region" description="Low complexity" evidence="1">
    <location>
        <begin position="261"/>
        <end position="283"/>
    </location>
</feature>
<dbReference type="EMBL" id="MIGC01002388">
    <property type="protein sequence ID" value="PHJ21175.1"/>
    <property type="molecule type" value="Genomic_DNA"/>
</dbReference>
<comment type="caution">
    <text evidence="2">The sequence shown here is derived from an EMBL/GenBank/DDBJ whole genome shotgun (WGS) entry which is preliminary data.</text>
</comment>
<dbReference type="OrthoDB" id="333266at2759"/>
<feature type="region of interest" description="Disordered" evidence="1">
    <location>
        <begin position="125"/>
        <end position="233"/>
    </location>
</feature>
<feature type="region of interest" description="Disordered" evidence="1">
    <location>
        <begin position="1719"/>
        <end position="1739"/>
    </location>
</feature>
<feature type="compositionally biased region" description="Polar residues" evidence="1">
    <location>
        <begin position="469"/>
        <end position="480"/>
    </location>
</feature>
<feature type="compositionally biased region" description="Basic and acidic residues" evidence="1">
    <location>
        <begin position="1265"/>
        <end position="1287"/>
    </location>
</feature>
<feature type="compositionally biased region" description="Low complexity" evidence="1">
    <location>
        <begin position="1288"/>
        <end position="1302"/>
    </location>
</feature>
<feature type="region of interest" description="Disordered" evidence="1">
    <location>
        <begin position="918"/>
        <end position="981"/>
    </location>
</feature>
<feature type="compositionally biased region" description="Low complexity" evidence="1">
    <location>
        <begin position="523"/>
        <end position="554"/>
    </location>
</feature>
<feature type="compositionally biased region" description="Polar residues" evidence="1">
    <location>
        <begin position="1083"/>
        <end position="1102"/>
    </location>
</feature>
<feature type="compositionally biased region" description="Low complexity" evidence="1">
    <location>
        <begin position="699"/>
        <end position="715"/>
    </location>
</feature>
<accession>A0A2C6KZ02</accession>
<feature type="region of interest" description="Disordered" evidence="1">
    <location>
        <begin position="997"/>
        <end position="1124"/>
    </location>
</feature>
<feature type="compositionally biased region" description="Basic residues" evidence="1">
    <location>
        <begin position="591"/>
        <end position="602"/>
    </location>
</feature>
<feature type="region of interest" description="Disordered" evidence="1">
    <location>
        <begin position="1445"/>
        <end position="1474"/>
    </location>
</feature>
<feature type="compositionally biased region" description="Polar residues" evidence="1">
    <location>
        <begin position="175"/>
        <end position="188"/>
    </location>
</feature>
<feature type="compositionally biased region" description="Polar residues" evidence="1">
    <location>
        <begin position="823"/>
        <end position="839"/>
    </location>
</feature>
<dbReference type="Proteomes" id="UP000221165">
    <property type="component" value="Unassembled WGS sequence"/>
</dbReference>
<evidence type="ECO:0000256" key="1">
    <source>
        <dbReference type="SAM" id="MobiDB-lite"/>
    </source>
</evidence>
<organism evidence="2 3">
    <name type="scientific">Cystoisospora suis</name>
    <dbReference type="NCBI Taxonomy" id="483139"/>
    <lineage>
        <taxon>Eukaryota</taxon>
        <taxon>Sar</taxon>
        <taxon>Alveolata</taxon>
        <taxon>Apicomplexa</taxon>
        <taxon>Conoidasida</taxon>
        <taxon>Coccidia</taxon>
        <taxon>Eucoccidiorida</taxon>
        <taxon>Eimeriorina</taxon>
        <taxon>Sarcocystidae</taxon>
        <taxon>Cystoisospora</taxon>
    </lineage>
</organism>
<feature type="compositionally biased region" description="Low complexity" evidence="1">
    <location>
        <begin position="1453"/>
        <end position="1466"/>
    </location>
</feature>
<feature type="compositionally biased region" description="Low complexity" evidence="1">
    <location>
        <begin position="573"/>
        <end position="583"/>
    </location>
</feature>
<evidence type="ECO:0000313" key="2">
    <source>
        <dbReference type="EMBL" id="PHJ21175.1"/>
    </source>
</evidence>
<feature type="compositionally biased region" description="Polar residues" evidence="1">
    <location>
        <begin position="1346"/>
        <end position="1359"/>
    </location>
</feature>
<feature type="region of interest" description="Disordered" evidence="1">
    <location>
        <begin position="1140"/>
        <end position="1209"/>
    </location>
</feature>